<evidence type="ECO:0000313" key="2">
    <source>
        <dbReference type="Proteomes" id="UP001152795"/>
    </source>
</evidence>
<dbReference type="Proteomes" id="UP001152795">
    <property type="component" value="Unassembled WGS sequence"/>
</dbReference>
<evidence type="ECO:0000313" key="1">
    <source>
        <dbReference type="EMBL" id="CAB4000167.1"/>
    </source>
</evidence>
<reference evidence="1" key="1">
    <citation type="submission" date="2020-04" db="EMBL/GenBank/DDBJ databases">
        <authorList>
            <person name="Alioto T."/>
            <person name="Alioto T."/>
            <person name="Gomez Garrido J."/>
        </authorList>
    </citation>
    <scope>NUCLEOTIDE SEQUENCE</scope>
    <source>
        <strain evidence="1">A484AB</strain>
    </source>
</reference>
<comment type="caution">
    <text evidence="1">The sequence shown here is derived from an EMBL/GenBank/DDBJ whole genome shotgun (WGS) entry which is preliminary data.</text>
</comment>
<name>A0A6S7HAQ7_PARCT</name>
<dbReference type="AlphaFoldDB" id="A0A6S7HAQ7"/>
<keyword evidence="2" id="KW-1185">Reference proteome</keyword>
<proteinExistence type="predicted"/>
<accession>A0A6S7HAQ7</accession>
<dbReference type="EMBL" id="CACRXK020003769">
    <property type="protein sequence ID" value="CAB4000167.1"/>
    <property type="molecule type" value="Genomic_DNA"/>
</dbReference>
<protein>
    <submittedName>
        <fullName evidence="1">Uncharacterized protein</fullName>
    </submittedName>
</protein>
<gene>
    <name evidence="1" type="ORF">PACLA_8A018451</name>
</gene>
<sequence>MLNTSIHSKTRPHSKTKPYFPTSNAMFTTSGTCSSVTLETYKSTANKETITSSKVYKTSSGIEPTETFPKSSSVTTTNYITPRSPQARDQKNVVTRWWFWMVVVALVLFVMVVVMVILKYKKRGSKIVITKSTSTYDAGIVVENHADGNDVLNLTIIRQ</sequence>
<organism evidence="1 2">
    <name type="scientific">Paramuricea clavata</name>
    <name type="common">Red gorgonian</name>
    <name type="synonym">Violescent sea-whip</name>
    <dbReference type="NCBI Taxonomy" id="317549"/>
    <lineage>
        <taxon>Eukaryota</taxon>
        <taxon>Metazoa</taxon>
        <taxon>Cnidaria</taxon>
        <taxon>Anthozoa</taxon>
        <taxon>Octocorallia</taxon>
        <taxon>Malacalcyonacea</taxon>
        <taxon>Plexauridae</taxon>
        <taxon>Paramuricea</taxon>
    </lineage>
</organism>